<proteinExistence type="predicted"/>
<evidence type="ECO:0000313" key="2">
    <source>
        <dbReference type="Proteomes" id="UP000236728"/>
    </source>
</evidence>
<dbReference type="Proteomes" id="UP000236728">
    <property type="component" value="Unassembled WGS sequence"/>
</dbReference>
<gene>
    <name evidence="1" type="ORF">SAMN05421819_0019</name>
</gene>
<organism evidence="1 2">
    <name type="scientific">Bryocella elongata</name>
    <dbReference type="NCBI Taxonomy" id="863522"/>
    <lineage>
        <taxon>Bacteria</taxon>
        <taxon>Pseudomonadati</taxon>
        <taxon>Acidobacteriota</taxon>
        <taxon>Terriglobia</taxon>
        <taxon>Terriglobales</taxon>
        <taxon>Acidobacteriaceae</taxon>
        <taxon>Bryocella</taxon>
    </lineage>
</organism>
<dbReference type="SUPFAM" id="SSF49464">
    <property type="entry name" value="Carboxypeptidase regulatory domain-like"/>
    <property type="match status" value="1"/>
</dbReference>
<evidence type="ECO:0000313" key="1">
    <source>
        <dbReference type="EMBL" id="SEF43785.1"/>
    </source>
</evidence>
<reference evidence="1 2" key="1">
    <citation type="submission" date="2016-10" db="EMBL/GenBank/DDBJ databases">
        <authorList>
            <person name="de Groot N.N."/>
        </authorList>
    </citation>
    <scope>NUCLEOTIDE SEQUENCE [LARGE SCALE GENOMIC DNA]</scope>
    <source>
        <strain evidence="1 2">DSM 22489</strain>
    </source>
</reference>
<name>A0A1H5RZN5_9BACT</name>
<sequence length="125" mass="14546">MRRVIEVKRAAAWITWYIRILLFLLAASYAMAASPQMGTRDLIGTVRDRQHEPLNGAVVQLQIGETTNIASYITNPDGTFHFRHLDDETDYRLWATFRGHKSKVRKLSQFDSHRPKTMDFVFILH</sequence>
<keyword evidence="1" id="KW-0378">Hydrolase</keyword>
<dbReference type="AlphaFoldDB" id="A0A1H5RZN5"/>
<protein>
    <submittedName>
        <fullName evidence="1">Carboxypeptidase regulatory-like domain-containing protein</fullName>
    </submittedName>
</protein>
<dbReference type="Pfam" id="PF13620">
    <property type="entry name" value="CarboxypepD_reg"/>
    <property type="match status" value="1"/>
</dbReference>
<keyword evidence="1" id="KW-0121">Carboxypeptidase</keyword>
<keyword evidence="1" id="KW-0645">Protease</keyword>
<dbReference type="EMBL" id="FNVA01000001">
    <property type="protein sequence ID" value="SEF43785.1"/>
    <property type="molecule type" value="Genomic_DNA"/>
</dbReference>
<keyword evidence="2" id="KW-1185">Reference proteome</keyword>
<dbReference type="GO" id="GO:0004180">
    <property type="term" value="F:carboxypeptidase activity"/>
    <property type="evidence" value="ECO:0007669"/>
    <property type="project" value="UniProtKB-KW"/>
</dbReference>
<accession>A0A1H5RZN5</accession>
<dbReference type="InterPro" id="IPR008969">
    <property type="entry name" value="CarboxyPept-like_regulatory"/>
</dbReference>
<dbReference type="Gene3D" id="2.60.40.1120">
    <property type="entry name" value="Carboxypeptidase-like, regulatory domain"/>
    <property type="match status" value="1"/>
</dbReference>